<proteinExistence type="predicted"/>
<gene>
    <name evidence="1" type="ORF">A2848_00115</name>
</gene>
<name>A0A1F6LSI6_9BACT</name>
<accession>A0A1F6LSI6</accession>
<reference evidence="1 2" key="1">
    <citation type="journal article" date="2016" name="Nat. Commun.">
        <title>Thousands of microbial genomes shed light on interconnected biogeochemical processes in an aquifer system.</title>
        <authorList>
            <person name="Anantharaman K."/>
            <person name="Brown C.T."/>
            <person name="Hug L.A."/>
            <person name="Sharon I."/>
            <person name="Castelle C.J."/>
            <person name="Probst A.J."/>
            <person name="Thomas B.C."/>
            <person name="Singh A."/>
            <person name="Wilkins M.J."/>
            <person name="Karaoz U."/>
            <person name="Brodie E.L."/>
            <person name="Williams K.H."/>
            <person name="Hubbard S.S."/>
            <person name="Banfield J.F."/>
        </authorList>
    </citation>
    <scope>NUCLEOTIDE SEQUENCE [LARGE SCALE GENOMIC DNA]</scope>
</reference>
<comment type="caution">
    <text evidence="1">The sequence shown here is derived from an EMBL/GenBank/DDBJ whole genome shotgun (WGS) entry which is preliminary data.</text>
</comment>
<dbReference type="AlphaFoldDB" id="A0A1F6LSI6"/>
<sequence>MAIKTNRPKPGSYEFTQICFGDDPKPLWHLKQCMRCAKRKADNEHYWKWRVKTRDTAPCESAVCRECGWPMDAHKKSVAQKK</sequence>
<evidence type="ECO:0000313" key="1">
    <source>
        <dbReference type="EMBL" id="OGH62306.1"/>
    </source>
</evidence>
<evidence type="ECO:0000313" key="2">
    <source>
        <dbReference type="Proteomes" id="UP000176329"/>
    </source>
</evidence>
<dbReference type="Proteomes" id="UP000176329">
    <property type="component" value="Unassembled WGS sequence"/>
</dbReference>
<protein>
    <submittedName>
        <fullName evidence="1">Uncharacterized protein</fullName>
    </submittedName>
</protein>
<dbReference type="EMBL" id="MFPV01000012">
    <property type="protein sequence ID" value="OGH62306.1"/>
    <property type="molecule type" value="Genomic_DNA"/>
</dbReference>
<organism evidence="1 2">
    <name type="scientific">Candidatus Magasanikbacteria bacterium RIFCSPHIGHO2_01_FULL_50_8</name>
    <dbReference type="NCBI Taxonomy" id="1798674"/>
    <lineage>
        <taxon>Bacteria</taxon>
        <taxon>Candidatus Magasanikiibacteriota</taxon>
    </lineage>
</organism>